<dbReference type="PANTHER" id="PTHR10424">
    <property type="entry name" value="VIRAL ENVELOPE PROTEIN"/>
    <property type="match status" value="1"/>
</dbReference>
<gene>
    <name evidence="2" type="primary">Ervv1_0</name>
    <name evidence="2" type="ORF">LANLUD_R15583</name>
</gene>
<proteinExistence type="predicted"/>
<accession>A0A7K5RHB0</accession>
<keyword evidence="1" id="KW-1015">Disulfide bond</keyword>
<reference evidence="2 3" key="1">
    <citation type="submission" date="2019-09" db="EMBL/GenBank/DDBJ databases">
        <title>Bird 10,000 Genomes (B10K) Project - Family phase.</title>
        <authorList>
            <person name="Zhang G."/>
        </authorList>
    </citation>
    <scope>NUCLEOTIDE SEQUENCE [LARGE SCALE GENOMIC DNA]</scope>
    <source>
        <strain evidence="2">B10K-DU-001-65</strain>
        <tissue evidence="2">Muscle</tissue>
    </source>
</reference>
<evidence type="ECO:0000313" key="3">
    <source>
        <dbReference type="Proteomes" id="UP000547499"/>
    </source>
</evidence>
<dbReference type="SUPFAM" id="SSF58069">
    <property type="entry name" value="Virus ectodomain"/>
    <property type="match status" value="1"/>
</dbReference>
<dbReference type="PANTHER" id="PTHR10424:SF73">
    <property type="entry name" value="ENDOGENOUS RETROVIRUS GROUP FC1 ENV POLYPROTEIN-RELATED"/>
    <property type="match status" value="1"/>
</dbReference>
<evidence type="ECO:0000256" key="1">
    <source>
        <dbReference type="ARBA" id="ARBA00023157"/>
    </source>
</evidence>
<organism evidence="2 3">
    <name type="scientific">Lanius ludovicianus</name>
    <name type="common">Loggerhead shrike</name>
    <dbReference type="NCBI Taxonomy" id="28713"/>
    <lineage>
        <taxon>Eukaryota</taxon>
        <taxon>Metazoa</taxon>
        <taxon>Chordata</taxon>
        <taxon>Craniata</taxon>
        <taxon>Vertebrata</taxon>
        <taxon>Euteleostomi</taxon>
        <taxon>Archelosauria</taxon>
        <taxon>Archosauria</taxon>
        <taxon>Dinosauria</taxon>
        <taxon>Saurischia</taxon>
        <taxon>Theropoda</taxon>
        <taxon>Coelurosauria</taxon>
        <taxon>Aves</taxon>
        <taxon>Neognathae</taxon>
        <taxon>Neoaves</taxon>
        <taxon>Telluraves</taxon>
        <taxon>Australaves</taxon>
        <taxon>Passeriformes</taxon>
        <taxon>Corvoidea</taxon>
        <taxon>Laniidae</taxon>
        <taxon>Lanius</taxon>
    </lineage>
</organism>
<dbReference type="Proteomes" id="UP000547499">
    <property type="component" value="Unassembled WGS sequence"/>
</dbReference>
<feature type="non-terminal residue" evidence="2">
    <location>
        <position position="57"/>
    </location>
</feature>
<dbReference type="Gene3D" id="1.10.287.210">
    <property type="match status" value="1"/>
</dbReference>
<dbReference type="InterPro" id="IPR018154">
    <property type="entry name" value="TLV/ENV_coat_polyprotein"/>
</dbReference>
<protein>
    <submittedName>
        <fullName evidence="2">ERVV1 protein</fullName>
    </submittedName>
</protein>
<evidence type="ECO:0000313" key="2">
    <source>
        <dbReference type="EMBL" id="NWT79079.1"/>
    </source>
</evidence>
<dbReference type="AlphaFoldDB" id="A0A7K5RHB0"/>
<keyword evidence="3" id="KW-1185">Reference proteome</keyword>
<sequence length="57" mass="6282">ELEKAIVNISAVIERIEQHTADAISALQEEVDSLSCAVMQNRIALNFILASQRRVCA</sequence>
<feature type="non-terminal residue" evidence="2">
    <location>
        <position position="1"/>
    </location>
</feature>
<dbReference type="EMBL" id="VYXG01001289">
    <property type="protein sequence ID" value="NWT79079.1"/>
    <property type="molecule type" value="Genomic_DNA"/>
</dbReference>
<comment type="caution">
    <text evidence="2">The sequence shown here is derived from an EMBL/GenBank/DDBJ whole genome shotgun (WGS) entry which is preliminary data.</text>
</comment>
<name>A0A7K5RHB0_LANLU</name>